<sequence>MNKLFGHCAAALLLLDLSFSQLPMPLGDRVNHHCCWTTATDHECLRQQPAGRAISQSLVSDRFITYAPRAHAVEDEMRRQASLRTPSIDHSRRYAARYLTWLNLMNTLIACLRHIGPSVASVVNSRLRA</sequence>
<name>A0ABY3XC79_9GAMM</name>
<evidence type="ECO:0000313" key="1">
    <source>
        <dbReference type="EMBL" id="UNP29220.1"/>
    </source>
</evidence>
<keyword evidence="2" id="KW-1185">Reference proteome</keyword>
<dbReference type="RefSeq" id="WP_148649089.1">
    <property type="nucleotide sequence ID" value="NZ_CP011131.1"/>
</dbReference>
<evidence type="ECO:0000313" key="2">
    <source>
        <dbReference type="Proteomes" id="UP000829194"/>
    </source>
</evidence>
<protein>
    <recommendedName>
        <fullName evidence="3">Secreted protein</fullName>
    </recommendedName>
</protein>
<dbReference type="Proteomes" id="UP000829194">
    <property type="component" value="Chromosome"/>
</dbReference>
<reference evidence="1 2" key="1">
    <citation type="submission" date="2022-03" db="EMBL/GenBank/DDBJ databases">
        <title>Complete genome sequence of Lysobacter capsici VKM B-2533 and Lysobacter gummosus 10.1.1, promising sources of lytic agents.</title>
        <authorList>
            <person name="Tarlachkov S.V."/>
            <person name="Kudryakova I.V."/>
            <person name="Afoshin A.S."/>
            <person name="Leontyevskaya E.A."/>
            <person name="Leontyevskaya N.V."/>
        </authorList>
    </citation>
    <scope>NUCLEOTIDE SEQUENCE [LARGE SCALE GENOMIC DNA]</scope>
    <source>
        <strain evidence="1 2">10.1.1</strain>
    </source>
</reference>
<proteinExistence type="predicted"/>
<dbReference type="EMBL" id="CP093547">
    <property type="protein sequence ID" value="UNP29220.1"/>
    <property type="molecule type" value="Genomic_DNA"/>
</dbReference>
<accession>A0ABY3XC79</accession>
<gene>
    <name evidence="1" type="ORF">MOV92_22585</name>
</gene>
<organism evidence="1 2">
    <name type="scientific">Lysobacter gummosus</name>
    <dbReference type="NCBI Taxonomy" id="262324"/>
    <lineage>
        <taxon>Bacteria</taxon>
        <taxon>Pseudomonadati</taxon>
        <taxon>Pseudomonadota</taxon>
        <taxon>Gammaproteobacteria</taxon>
        <taxon>Lysobacterales</taxon>
        <taxon>Lysobacteraceae</taxon>
        <taxon>Lysobacter</taxon>
    </lineage>
</organism>
<evidence type="ECO:0008006" key="3">
    <source>
        <dbReference type="Google" id="ProtNLM"/>
    </source>
</evidence>